<feature type="transmembrane region" description="Helical" evidence="1">
    <location>
        <begin position="20"/>
        <end position="41"/>
    </location>
</feature>
<dbReference type="AlphaFoldDB" id="A0A345DM55"/>
<keyword evidence="3" id="KW-1185">Reference proteome</keyword>
<protein>
    <submittedName>
        <fullName evidence="2">Uncharacterized protein</fullName>
    </submittedName>
</protein>
<keyword evidence="1" id="KW-0812">Transmembrane</keyword>
<dbReference type="Proteomes" id="UP000253689">
    <property type="component" value="Chromosome"/>
</dbReference>
<proteinExistence type="predicted"/>
<evidence type="ECO:0000313" key="3">
    <source>
        <dbReference type="Proteomes" id="UP000253689"/>
    </source>
</evidence>
<accession>A0A345DM55</accession>
<keyword evidence="1" id="KW-0472">Membrane</keyword>
<gene>
    <name evidence="2" type="ORF">SDAV_00299</name>
</gene>
<reference evidence="3" key="1">
    <citation type="submission" date="2018-07" db="EMBL/GenBank/DDBJ databases">
        <title>Complete Genome Sequence of Spiroplasma phoeniceum.</title>
        <authorList>
            <person name="Davis R.E."/>
            <person name="Shao J.Y."/>
            <person name="Zhao Y."/>
            <person name="Silver A."/>
            <person name="Stump z."/>
            <person name="Gasparich G."/>
        </authorList>
    </citation>
    <scope>NUCLEOTIDE SEQUENCE [LARGE SCALE GENOMIC DNA]</scope>
    <source>
        <strain evidence="3">P40</strain>
    </source>
</reference>
<dbReference type="EMBL" id="CP031088">
    <property type="protein sequence ID" value="AXF95293.1"/>
    <property type="molecule type" value="Genomic_DNA"/>
</dbReference>
<organism evidence="2 3">
    <name type="scientific">Spiroplasma phoeniceum P40</name>
    <dbReference type="NCBI Taxonomy" id="1276259"/>
    <lineage>
        <taxon>Bacteria</taxon>
        <taxon>Bacillati</taxon>
        <taxon>Mycoplasmatota</taxon>
        <taxon>Mollicutes</taxon>
        <taxon>Entomoplasmatales</taxon>
        <taxon>Spiroplasmataceae</taxon>
        <taxon>Spiroplasma</taxon>
    </lineage>
</organism>
<sequence>MFKLNKCKRNVFTEYLKNLLIKILINAFLVCLNMVKLSYIYKIFYFFKKRVAFVKNDVIIKLTRDRFCCLNLHNTNSKLTNFVNKLLTLITSYYDINDNIEFMVLGDGAPWVKNMGKIYSRIFP</sequence>
<name>A0A345DM55_9MOLU</name>
<keyword evidence="1" id="KW-1133">Transmembrane helix</keyword>
<evidence type="ECO:0000256" key="1">
    <source>
        <dbReference type="SAM" id="Phobius"/>
    </source>
</evidence>
<evidence type="ECO:0000313" key="2">
    <source>
        <dbReference type="EMBL" id="AXF95293.1"/>
    </source>
</evidence>
<dbReference type="KEGG" id="sphh:SDAV_00299"/>